<feature type="region of interest" description="Disordered" evidence="1">
    <location>
        <begin position="113"/>
        <end position="135"/>
    </location>
</feature>
<evidence type="ECO:0000313" key="2">
    <source>
        <dbReference type="EMBL" id="TFK16880.1"/>
    </source>
</evidence>
<dbReference type="EMBL" id="ML210619">
    <property type="protein sequence ID" value="TFK16880.1"/>
    <property type="molecule type" value="Genomic_DNA"/>
</dbReference>
<keyword evidence="3" id="KW-1185">Reference proteome</keyword>
<protein>
    <submittedName>
        <fullName evidence="2">Uncharacterized protein</fullName>
    </submittedName>
</protein>
<feature type="compositionally biased region" description="Acidic residues" evidence="1">
    <location>
        <begin position="207"/>
        <end position="216"/>
    </location>
</feature>
<organism evidence="2 3">
    <name type="scientific">Coprinopsis marcescibilis</name>
    <name type="common">Agaric fungus</name>
    <name type="synonym">Psathyrella marcescibilis</name>
    <dbReference type="NCBI Taxonomy" id="230819"/>
    <lineage>
        <taxon>Eukaryota</taxon>
        <taxon>Fungi</taxon>
        <taxon>Dikarya</taxon>
        <taxon>Basidiomycota</taxon>
        <taxon>Agaricomycotina</taxon>
        <taxon>Agaricomycetes</taxon>
        <taxon>Agaricomycetidae</taxon>
        <taxon>Agaricales</taxon>
        <taxon>Agaricineae</taxon>
        <taxon>Psathyrellaceae</taxon>
        <taxon>Coprinopsis</taxon>
    </lineage>
</organism>
<feature type="non-terminal residue" evidence="2">
    <location>
        <position position="1"/>
    </location>
</feature>
<accession>A0A5C3K9Y5</accession>
<gene>
    <name evidence="2" type="ORF">FA15DRAFT_739248</name>
</gene>
<dbReference type="AlphaFoldDB" id="A0A5C3K9Y5"/>
<feature type="compositionally biased region" description="Acidic residues" evidence="1">
    <location>
        <begin position="230"/>
        <end position="243"/>
    </location>
</feature>
<name>A0A5C3K9Y5_COPMA</name>
<evidence type="ECO:0000256" key="1">
    <source>
        <dbReference type="SAM" id="MobiDB-lite"/>
    </source>
</evidence>
<proteinExistence type="predicted"/>
<dbReference type="STRING" id="230819.A0A5C3K9Y5"/>
<sequence length="243" mass="27205">LQGAAATWSRFTSEFAPGGLIDEATQEERDLAWMAPTNDVNEGTLGAFQLMMCKQPQLSLLGYNLQAMYFHNDTAAFIKHCFVKPEDFKFLHKMAQESRGEDRKRKAEIVQHQEERNAARNAAITKRKEQKAAREKRVQETSIVLKKDEVINLKGQSLKDMVQVYKDAGAPNLEQIKSSTKVGEIRTALCVVISLYDSGQWKPFADSGDEDSDEEGDSSKPVDNVASEGDVIDDSADWEDDIN</sequence>
<feature type="region of interest" description="Disordered" evidence="1">
    <location>
        <begin position="200"/>
        <end position="243"/>
    </location>
</feature>
<dbReference type="Proteomes" id="UP000307440">
    <property type="component" value="Unassembled WGS sequence"/>
</dbReference>
<reference evidence="2 3" key="1">
    <citation type="journal article" date="2019" name="Nat. Ecol. Evol.">
        <title>Megaphylogeny resolves global patterns of mushroom evolution.</title>
        <authorList>
            <person name="Varga T."/>
            <person name="Krizsan K."/>
            <person name="Foldi C."/>
            <person name="Dima B."/>
            <person name="Sanchez-Garcia M."/>
            <person name="Sanchez-Ramirez S."/>
            <person name="Szollosi G.J."/>
            <person name="Szarkandi J.G."/>
            <person name="Papp V."/>
            <person name="Albert L."/>
            <person name="Andreopoulos W."/>
            <person name="Angelini C."/>
            <person name="Antonin V."/>
            <person name="Barry K.W."/>
            <person name="Bougher N.L."/>
            <person name="Buchanan P."/>
            <person name="Buyck B."/>
            <person name="Bense V."/>
            <person name="Catcheside P."/>
            <person name="Chovatia M."/>
            <person name="Cooper J."/>
            <person name="Damon W."/>
            <person name="Desjardin D."/>
            <person name="Finy P."/>
            <person name="Geml J."/>
            <person name="Haridas S."/>
            <person name="Hughes K."/>
            <person name="Justo A."/>
            <person name="Karasinski D."/>
            <person name="Kautmanova I."/>
            <person name="Kiss B."/>
            <person name="Kocsube S."/>
            <person name="Kotiranta H."/>
            <person name="LaButti K.M."/>
            <person name="Lechner B.E."/>
            <person name="Liimatainen K."/>
            <person name="Lipzen A."/>
            <person name="Lukacs Z."/>
            <person name="Mihaltcheva S."/>
            <person name="Morgado L.N."/>
            <person name="Niskanen T."/>
            <person name="Noordeloos M.E."/>
            <person name="Ohm R.A."/>
            <person name="Ortiz-Santana B."/>
            <person name="Ovrebo C."/>
            <person name="Racz N."/>
            <person name="Riley R."/>
            <person name="Savchenko A."/>
            <person name="Shiryaev A."/>
            <person name="Soop K."/>
            <person name="Spirin V."/>
            <person name="Szebenyi C."/>
            <person name="Tomsovsky M."/>
            <person name="Tulloss R.E."/>
            <person name="Uehling J."/>
            <person name="Grigoriev I.V."/>
            <person name="Vagvolgyi C."/>
            <person name="Papp T."/>
            <person name="Martin F.M."/>
            <person name="Miettinen O."/>
            <person name="Hibbett D.S."/>
            <person name="Nagy L.G."/>
        </authorList>
    </citation>
    <scope>NUCLEOTIDE SEQUENCE [LARGE SCALE GENOMIC DNA]</scope>
    <source>
        <strain evidence="2 3">CBS 121175</strain>
    </source>
</reference>
<evidence type="ECO:0000313" key="3">
    <source>
        <dbReference type="Proteomes" id="UP000307440"/>
    </source>
</evidence>
<dbReference type="OrthoDB" id="3013323at2759"/>
<feature type="compositionally biased region" description="Basic and acidic residues" evidence="1">
    <location>
        <begin position="126"/>
        <end position="135"/>
    </location>
</feature>